<feature type="non-terminal residue" evidence="2">
    <location>
        <position position="202"/>
    </location>
</feature>
<organism evidence="2 3">
    <name type="scientific">Armillaria borealis</name>
    <dbReference type="NCBI Taxonomy" id="47425"/>
    <lineage>
        <taxon>Eukaryota</taxon>
        <taxon>Fungi</taxon>
        <taxon>Dikarya</taxon>
        <taxon>Basidiomycota</taxon>
        <taxon>Agaricomycotina</taxon>
        <taxon>Agaricomycetes</taxon>
        <taxon>Agaricomycetidae</taxon>
        <taxon>Agaricales</taxon>
        <taxon>Marasmiineae</taxon>
        <taxon>Physalacriaceae</taxon>
        <taxon>Armillaria</taxon>
    </lineage>
</organism>
<keyword evidence="1" id="KW-1133">Transmembrane helix</keyword>
<accession>A0AA39IWY3</accession>
<reference evidence="2" key="1">
    <citation type="submission" date="2023-06" db="EMBL/GenBank/DDBJ databases">
        <authorList>
            <consortium name="Lawrence Berkeley National Laboratory"/>
            <person name="Ahrendt S."/>
            <person name="Sahu N."/>
            <person name="Indic B."/>
            <person name="Wong-Bajracharya J."/>
            <person name="Merenyi Z."/>
            <person name="Ke H.-M."/>
            <person name="Monk M."/>
            <person name="Kocsube S."/>
            <person name="Drula E."/>
            <person name="Lipzen A."/>
            <person name="Balint B."/>
            <person name="Henrissat B."/>
            <person name="Andreopoulos B."/>
            <person name="Martin F.M."/>
            <person name="Harder C.B."/>
            <person name="Rigling D."/>
            <person name="Ford K.L."/>
            <person name="Foster G.D."/>
            <person name="Pangilinan J."/>
            <person name="Papanicolaou A."/>
            <person name="Barry K."/>
            <person name="LaButti K."/>
            <person name="Viragh M."/>
            <person name="Koriabine M."/>
            <person name="Yan M."/>
            <person name="Riley R."/>
            <person name="Champramary S."/>
            <person name="Plett K.L."/>
            <person name="Tsai I.J."/>
            <person name="Slot J."/>
            <person name="Sipos G."/>
            <person name="Plett J."/>
            <person name="Nagy L.G."/>
            <person name="Grigoriev I.V."/>
        </authorList>
    </citation>
    <scope>NUCLEOTIDE SEQUENCE</scope>
    <source>
        <strain evidence="2">FPL87.14</strain>
    </source>
</reference>
<gene>
    <name evidence="2" type="ORF">EV421DRAFT_1857149</name>
</gene>
<feature type="transmembrane region" description="Helical" evidence="1">
    <location>
        <begin position="24"/>
        <end position="43"/>
    </location>
</feature>
<name>A0AA39IWY3_9AGAR</name>
<sequence>MVKYRFHSTFSGGDIPRSDQRLRVYFVAQITALTHLLFLRVFLPLTTPRITALPPSPPLFPFASRLGRYPAQGPIQHQMSDTFLTIGHHLLPTYLEKPSIHRIRRGTSDPRRIPYFYLTHAEPERDRRSLWILSFSRSLHLFLPTMPASPLAYQLTFKLSLLATPELFFSVSCPRWSKSREPFCSNWTAAWKTRILEVIVCV</sequence>
<evidence type="ECO:0000313" key="3">
    <source>
        <dbReference type="Proteomes" id="UP001175226"/>
    </source>
</evidence>
<dbReference type="AlphaFoldDB" id="A0AA39IWY3"/>
<evidence type="ECO:0000256" key="1">
    <source>
        <dbReference type="SAM" id="Phobius"/>
    </source>
</evidence>
<keyword evidence="3" id="KW-1185">Reference proteome</keyword>
<comment type="caution">
    <text evidence="2">The sequence shown here is derived from an EMBL/GenBank/DDBJ whole genome shotgun (WGS) entry which is preliminary data.</text>
</comment>
<dbReference type="EMBL" id="JAUEPT010000136">
    <property type="protein sequence ID" value="KAK0430689.1"/>
    <property type="molecule type" value="Genomic_DNA"/>
</dbReference>
<evidence type="ECO:0000313" key="2">
    <source>
        <dbReference type="EMBL" id="KAK0430689.1"/>
    </source>
</evidence>
<protein>
    <submittedName>
        <fullName evidence="2">Uncharacterized protein</fullName>
    </submittedName>
</protein>
<dbReference type="Proteomes" id="UP001175226">
    <property type="component" value="Unassembled WGS sequence"/>
</dbReference>
<keyword evidence="1" id="KW-0812">Transmembrane</keyword>
<keyword evidence="1" id="KW-0472">Membrane</keyword>
<proteinExistence type="predicted"/>